<name>A0ABR2ZAL0_9AGAR</name>
<dbReference type="EMBL" id="JBBXMP010000510">
    <property type="protein sequence ID" value="KAL0057507.1"/>
    <property type="molecule type" value="Genomic_DNA"/>
</dbReference>
<proteinExistence type="predicted"/>
<evidence type="ECO:0000313" key="1">
    <source>
        <dbReference type="EMBL" id="KAL0057507.1"/>
    </source>
</evidence>
<organism evidence="1 2">
    <name type="scientific">Marasmius tenuissimus</name>
    <dbReference type="NCBI Taxonomy" id="585030"/>
    <lineage>
        <taxon>Eukaryota</taxon>
        <taxon>Fungi</taxon>
        <taxon>Dikarya</taxon>
        <taxon>Basidiomycota</taxon>
        <taxon>Agaricomycotina</taxon>
        <taxon>Agaricomycetes</taxon>
        <taxon>Agaricomycetidae</taxon>
        <taxon>Agaricales</taxon>
        <taxon>Marasmiineae</taxon>
        <taxon>Marasmiaceae</taxon>
        <taxon>Marasmius</taxon>
    </lineage>
</organism>
<accession>A0ABR2ZAL0</accession>
<gene>
    <name evidence="1" type="ORF">AAF712_015848</name>
</gene>
<evidence type="ECO:0000313" key="2">
    <source>
        <dbReference type="Proteomes" id="UP001437256"/>
    </source>
</evidence>
<comment type="caution">
    <text evidence="1">The sequence shown here is derived from an EMBL/GenBank/DDBJ whole genome shotgun (WGS) entry which is preliminary data.</text>
</comment>
<reference evidence="1 2" key="1">
    <citation type="submission" date="2024-05" db="EMBL/GenBank/DDBJ databases">
        <title>A draft genome resource for the thread blight pathogen Marasmius tenuissimus strain MS-2.</title>
        <authorList>
            <person name="Yulfo-Soto G.E."/>
            <person name="Baruah I.K."/>
            <person name="Amoako-Attah I."/>
            <person name="Bukari Y."/>
            <person name="Meinhardt L.W."/>
            <person name="Bailey B.A."/>
            <person name="Cohen S.P."/>
        </authorList>
    </citation>
    <scope>NUCLEOTIDE SEQUENCE [LARGE SCALE GENOMIC DNA]</scope>
    <source>
        <strain evidence="1 2">MS-2</strain>
    </source>
</reference>
<protein>
    <submittedName>
        <fullName evidence="1">Uncharacterized protein</fullName>
    </submittedName>
</protein>
<feature type="non-terminal residue" evidence="1">
    <location>
        <position position="103"/>
    </location>
</feature>
<dbReference type="Proteomes" id="UP001437256">
    <property type="component" value="Unassembled WGS sequence"/>
</dbReference>
<sequence>MHTLGHVADTIIMYDTSTQAGKREHKQVKEKSQVTNKNKPEGQIAALIMVQHKTARAASRRAKLELILPPNPSLHHQLLQSQNNPMEFYLLLNPKNPYDAPLK</sequence>
<keyword evidence="2" id="KW-1185">Reference proteome</keyword>